<dbReference type="CDD" id="cd01609">
    <property type="entry name" value="RNAP_beta'_N"/>
    <property type="match status" value="1"/>
</dbReference>
<feature type="binding site" evidence="7">
    <location>
        <position position="462"/>
    </location>
    <ligand>
        <name>Mg(2+)</name>
        <dbReference type="ChEBI" id="CHEBI:18420"/>
    </ligand>
</feature>
<dbReference type="InterPro" id="IPR007080">
    <property type="entry name" value="RNA_pol_Rpb1_1"/>
</dbReference>
<dbReference type="InterPro" id="IPR045867">
    <property type="entry name" value="DNA-dir_RpoC_beta_prime"/>
</dbReference>
<dbReference type="PANTHER" id="PTHR19376">
    <property type="entry name" value="DNA-DIRECTED RNA POLYMERASE"/>
    <property type="match status" value="1"/>
</dbReference>
<dbReference type="Gene3D" id="1.10.40.90">
    <property type="match status" value="1"/>
</dbReference>
<evidence type="ECO:0000256" key="2">
    <source>
        <dbReference type="ARBA" id="ARBA00022679"/>
    </source>
</evidence>
<keyword evidence="2 7" id="KW-0808">Transferase</keyword>
<evidence type="ECO:0000256" key="1">
    <source>
        <dbReference type="ARBA" id="ARBA00022478"/>
    </source>
</evidence>
<keyword evidence="1 7" id="KW-0240">DNA-directed RNA polymerase</keyword>
<dbReference type="CDD" id="cd02655">
    <property type="entry name" value="RNAP_beta'_C"/>
    <property type="match status" value="1"/>
</dbReference>
<evidence type="ECO:0000256" key="3">
    <source>
        <dbReference type="ARBA" id="ARBA00022695"/>
    </source>
</evidence>
<feature type="binding site" evidence="7">
    <location>
        <position position="894"/>
    </location>
    <ligand>
        <name>Zn(2+)</name>
        <dbReference type="ChEBI" id="CHEBI:29105"/>
        <label>2</label>
    </ligand>
</feature>
<dbReference type="InterPro" id="IPR042102">
    <property type="entry name" value="RNA_pol_Rpb1_3_sf"/>
</dbReference>
<feature type="binding site" evidence="7">
    <location>
        <position position="70"/>
    </location>
    <ligand>
        <name>Zn(2+)</name>
        <dbReference type="ChEBI" id="CHEBI:29105"/>
        <label>1</label>
    </ligand>
</feature>
<dbReference type="PANTHER" id="PTHR19376:SF54">
    <property type="entry name" value="DNA-DIRECTED RNA POLYMERASE SUBUNIT BETA"/>
    <property type="match status" value="1"/>
</dbReference>
<comment type="caution">
    <text evidence="11">The sequence shown here is derived from an EMBL/GenBank/DDBJ whole genome shotgun (WGS) entry which is preliminary data.</text>
</comment>
<comment type="function">
    <text evidence="7 8">DNA-dependent RNA polymerase catalyzes the transcription of DNA into RNA using the four ribonucleoside triphosphates as substrates.</text>
</comment>
<dbReference type="EMBL" id="MDTU01000001">
    <property type="protein sequence ID" value="ODN42823.1"/>
    <property type="molecule type" value="Genomic_DNA"/>
</dbReference>
<feature type="binding site" evidence="7">
    <location>
        <position position="897"/>
    </location>
    <ligand>
        <name>Zn(2+)</name>
        <dbReference type="ChEBI" id="CHEBI:29105"/>
        <label>2</label>
    </ligand>
</feature>
<dbReference type="InterPro" id="IPR044893">
    <property type="entry name" value="RNA_pol_Rpb1_clamp_domain"/>
</dbReference>
<protein>
    <recommendedName>
        <fullName evidence="7">DNA-directed RNA polymerase subunit beta'</fullName>
        <shortName evidence="7">RNAP subunit beta'</shortName>
        <ecNumber evidence="7">2.7.7.6</ecNumber>
    </recommendedName>
    <alternativeName>
        <fullName evidence="7">RNA polymerase subunit beta'</fullName>
    </alternativeName>
    <alternativeName>
        <fullName evidence="7">Transcriptase subunit beta'</fullName>
    </alternativeName>
</protein>
<dbReference type="Pfam" id="PF00623">
    <property type="entry name" value="RNA_pol_Rpb1_2"/>
    <property type="match status" value="1"/>
</dbReference>
<dbReference type="Proteomes" id="UP000094329">
    <property type="component" value="Unassembled WGS sequence"/>
</dbReference>
<evidence type="ECO:0000256" key="6">
    <source>
        <dbReference type="ARBA" id="ARBA00048552"/>
    </source>
</evidence>
<comment type="cofactor">
    <cofactor evidence="7">
        <name>Zn(2+)</name>
        <dbReference type="ChEBI" id="CHEBI:29105"/>
    </cofactor>
    <text evidence="7">Binds 2 Zn(2+) ions per subunit.</text>
</comment>
<evidence type="ECO:0000256" key="9">
    <source>
        <dbReference type="SAM" id="MobiDB-lite"/>
    </source>
</evidence>
<keyword evidence="5 7" id="KW-0804">Transcription</keyword>
<dbReference type="Gene3D" id="2.40.40.20">
    <property type="match status" value="1"/>
</dbReference>
<name>A0ABX3A1W9_9GAMM</name>
<dbReference type="InterPro" id="IPR007081">
    <property type="entry name" value="RNA_pol_Rpb1_5"/>
</dbReference>
<organism evidence="11 12">
    <name type="scientific">Piscirickettsia litoralis</name>
    <dbReference type="NCBI Taxonomy" id="1891921"/>
    <lineage>
        <taxon>Bacteria</taxon>
        <taxon>Pseudomonadati</taxon>
        <taxon>Pseudomonadota</taxon>
        <taxon>Gammaproteobacteria</taxon>
        <taxon>Thiotrichales</taxon>
        <taxon>Piscirickettsiaceae</taxon>
        <taxon>Piscirickettsia</taxon>
    </lineage>
</organism>
<gene>
    <name evidence="7" type="primary">rpoC</name>
    <name evidence="11" type="ORF">BGC07_07665</name>
</gene>
<dbReference type="SUPFAM" id="SSF64484">
    <property type="entry name" value="beta and beta-prime subunits of DNA dependent RNA-polymerase"/>
    <property type="match status" value="1"/>
</dbReference>
<feature type="binding site" evidence="7">
    <location>
        <position position="85"/>
    </location>
    <ligand>
        <name>Zn(2+)</name>
        <dbReference type="ChEBI" id="CHEBI:29105"/>
        <label>1</label>
    </ligand>
</feature>
<dbReference type="HAMAP" id="MF_01322">
    <property type="entry name" value="RNApol_bact_RpoC"/>
    <property type="match status" value="1"/>
</dbReference>
<feature type="binding site" evidence="7">
    <location>
        <position position="460"/>
    </location>
    <ligand>
        <name>Mg(2+)</name>
        <dbReference type="ChEBI" id="CHEBI:18420"/>
    </ligand>
</feature>
<feature type="binding site" evidence="7">
    <location>
        <position position="814"/>
    </location>
    <ligand>
        <name>Zn(2+)</name>
        <dbReference type="ChEBI" id="CHEBI:29105"/>
        <label>2</label>
    </ligand>
</feature>
<dbReference type="EC" id="2.7.7.6" evidence="7"/>
<dbReference type="Gene3D" id="1.10.274.100">
    <property type="entry name" value="RNA polymerase Rpb1, domain 3"/>
    <property type="match status" value="1"/>
</dbReference>
<dbReference type="SMART" id="SM00663">
    <property type="entry name" value="RPOLA_N"/>
    <property type="match status" value="1"/>
</dbReference>
<keyword evidence="4 7" id="KW-0479">Metal-binding</keyword>
<dbReference type="RefSeq" id="WP_069312620.1">
    <property type="nucleotide sequence ID" value="NZ_MDTU01000001.1"/>
</dbReference>
<evidence type="ECO:0000256" key="7">
    <source>
        <dbReference type="HAMAP-Rule" id="MF_01322"/>
    </source>
</evidence>
<dbReference type="InterPro" id="IPR007066">
    <property type="entry name" value="RNA_pol_Rpb1_3"/>
</dbReference>
<comment type="catalytic activity">
    <reaction evidence="6 7 8">
        <text>RNA(n) + a ribonucleoside 5'-triphosphate = RNA(n+1) + diphosphate</text>
        <dbReference type="Rhea" id="RHEA:21248"/>
        <dbReference type="Rhea" id="RHEA-COMP:14527"/>
        <dbReference type="Rhea" id="RHEA-COMP:17342"/>
        <dbReference type="ChEBI" id="CHEBI:33019"/>
        <dbReference type="ChEBI" id="CHEBI:61557"/>
        <dbReference type="ChEBI" id="CHEBI:140395"/>
        <dbReference type="EC" id="2.7.7.6"/>
    </reaction>
</comment>
<keyword evidence="7" id="KW-0862">Zinc</keyword>
<dbReference type="NCBIfam" id="TIGR02386">
    <property type="entry name" value="rpoC_TIGR"/>
    <property type="match status" value="1"/>
</dbReference>
<keyword evidence="7" id="KW-0460">Magnesium</keyword>
<dbReference type="Pfam" id="PF04983">
    <property type="entry name" value="RNA_pol_Rpb1_3"/>
    <property type="match status" value="1"/>
</dbReference>
<dbReference type="InterPro" id="IPR006592">
    <property type="entry name" value="RNA_pol_N"/>
</dbReference>
<proteinExistence type="inferred from homology"/>
<dbReference type="Gene3D" id="2.40.50.100">
    <property type="match status" value="3"/>
</dbReference>
<dbReference type="InterPro" id="IPR000722">
    <property type="entry name" value="RNA_pol_asu"/>
</dbReference>
<evidence type="ECO:0000256" key="4">
    <source>
        <dbReference type="ARBA" id="ARBA00022723"/>
    </source>
</evidence>
<evidence type="ECO:0000256" key="8">
    <source>
        <dbReference type="RuleBase" id="RU004279"/>
    </source>
</evidence>
<comment type="cofactor">
    <cofactor evidence="7">
        <name>Mg(2+)</name>
        <dbReference type="ChEBI" id="CHEBI:18420"/>
    </cofactor>
    <text evidence="7">Binds 1 Mg(2+) ion per subunit.</text>
</comment>
<dbReference type="Pfam" id="PF04997">
    <property type="entry name" value="RNA_pol_Rpb1_1"/>
    <property type="match status" value="1"/>
</dbReference>
<dbReference type="Gene3D" id="4.10.860.120">
    <property type="entry name" value="RNA polymerase II, clamp domain"/>
    <property type="match status" value="1"/>
</dbReference>
<comment type="similarity">
    <text evidence="7 8">Belongs to the RNA polymerase beta' chain family.</text>
</comment>
<evidence type="ECO:0000256" key="5">
    <source>
        <dbReference type="ARBA" id="ARBA00023163"/>
    </source>
</evidence>
<dbReference type="Gene3D" id="1.10.150.390">
    <property type="match status" value="1"/>
</dbReference>
<feature type="region of interest" description="Disordered" evidence="9">
    <location>
        <begin position="1364"/>
        <end position="1405"/>
    </location>
</feature>
<feature type="binding site" evidence="7">
    <location>
        <position position="464"/>
    </location>
    <ligand>
        <name>Mg(2+)</name>
        <dbReference type="ChEBI" id="CHEBI:18420"/>
    </ligand>
</feature>
<dbReference type="InterPro" id="IPR007083">
    <property type="entry name" value="RNA_pol_Rpb1_4"/>
</dbReference>
<dbReference type="Pfam" id="PF05000">
    <property type="entry name" value="RNA_pol_Rpb1_4"/>
    <property type="match status" value="1"/>
</dbReference>
<feature type="binding site" evidence="7">
    <location>
        <position position="72"/>
    </location>
    <ligand>
        <name>Zn(2+)</name>
        <dbReference type="ChEBI" id="CHEBI:29105"/>
        <label>1</label>
    </ligand>
</feature>
<evidence type="ECO:0000259" key="10">
    <source>
        <dbReference type="SMART" id="SM00663"/>
    </source>
</evidence>
<dbReference type="InterPro" id="IPR012754">
    <property type="entry name" value="DNA-dir_RpoC_beta_prime_bact"/>
</dbReference>
<reference evidence="11 12" key="1">
    <citation type="submission" date="2016-08" db="EMBL/GenBank/DDBJ databases">
        <title>Draft genome sequence of Candidatus Piscirickettsia litoralis, from seawater.</title>
        <authorList>
            <person name="Wan X."/>
            <person name="Lee A.J."/>
            <person name="Hou S."/>
            <person name="Donachie S.P."/>
        </authorList>
    </citation>
    <scope>NUCLEOTIDE SEQUENCE [LARGE SCALE GENOMIC DNA]</scope>
    <source>
        <strain evidence="11 12">Y2</strain>
    </source>
</reference>
<feature type="binding site" evidence="7">
    <location>
        <position position="887"/>
    </location>
    <ligand>
        <name>Zn(2+)</name>
        <dbReference type="ChEBI" id="CHEBI:29105"/>
        <label>2</label>
    </ligand>
</feature>
<feature type="domain" description="RNA polymerase N-terminal" evidence="10">
    <location>
        <begin position="235"/>
        <end position="514"/>
    </location>
</feature>
<comment type="subunit">
    <text evidence="7">The RNAP catalytic core consists of 2 alpha, 1 beta, 1 beta' and 1 omega subunit. When a sigma factor is associated with the core the holoenzyme is formed, which can initiate transcription.</text>
</comment>
<evidence type="ECO:0000313" key="12">
    <source>
        <dbReference type="Proteomes" id="UP000094329"/>
    </source>
</evidence>
<dbReference type="Pfam" id="PF04998">
    <property type="entry name" value="RNA_pol_Rpb1_5"/>
    <property type="match status" value="1"/>
</dbReference>
<dbReference type="Gene3D" id="1.10.1790.20">
    <property type="match status" value="1"/>
</dbReference>
<keyword evidence="12" id="KW-1185">Reference proteome</keyword>
<dbReference type="GO" id="GO:0000428">
    <property type="term" value="C:DNA-directed RNA polymerase complex"/>
    <property type="evidence" value="ECO:0007669"/>
    <property type="project" value="UniProtKB-KW"/>
</dbReference>
<dbReference type="InterPro" id="IPR038120">
    <property type="entry name" value="Rpb1_funnel_sf"/>
</dbReference>
<evidence type="ECO:0000313" key="11">
    <source>
        <dbReference type="EMBL" id="ODN42823.1"/>
    </source>
</evidence>
<dbReference type="Gene3D" id="1.10.132.30">
    <property type="match status" value="1"/>
</dbReference>
<keyword evidence="3 7" id="KW-0548">Nucleotidyltransferase</keyword>
<sequence length="1405" mass="155272">MKDLLGMVKRGARFEDFDAIRIGLASPDMIRSWSYGEVKKPETINYRTFKPERDGLFCAKIFGPIKDYECLCGKYKRLKHRGVICEKCGVEVAPTKVRRDRMGHVDLASPVAHIWFLRSLPSRIGTLLDMTLRDIERVLYFEAFVVIEPGMTALEKGQMLSDEEYLNALEQYGDEFDARMGAEAIKIILKELNLESEITALRDELPTTNSETRIKKITKRLKLLEAFAGSGNKPEWMVMDVLPVLPPDLRPLVPLDGGRFATSDLNDLYRRVINRNNRLKRLLELAAPDIIVRNEKRMLQESVDALLDNGRRGRAITGSNRRALKSLADMIKGKQGRFRQNLLGKRVDYSGRSVIVVGPTLRLHQCGLPKKMALELFKPFIFSKLQFRGLATTIKAAKKLVEKEAAEVWDVLDEVIREHPVLLNRAPTLHRLGIQAFEPVLIEGKAIQLHPLVCAAYNADFDGDQMAVHIPLTIEAQLEARALMMSTNNILSPASGDPVIAPSQDVVLGIYYTTREKINAKGEGMVFADIKEAERAYQAEVVDLHAKVKVRITDFARDDNNELIERTRLIDTTIGRALLFTIVPAGIPFEMVNKAMGKKQIAGLLDECYHNVGLKETVIFADQLMYAGFRYATRSGVSVGIDDMVVPESKPAIIEEAESQVREITEQYASGLVTSGERYNKVVDIWSRTNDTVKKAMMENLSKEQVVDAEGNTVEQASFNSVYMMADSGARGSQDQMRQLAGMRGLMAKPDGSIIETPIIANFREGLNVLQYFISTHGARKGLADTALKTANSGYLTRRLVDVAQDVVVTEVDCGTEEGLTMTPLIEGGDVVVPLADRLIGRSCAKDVISPSGDVVLEKGTYLDEHSIKRIDDAGVYEVVVRSAVTCETRRGICATCYGRDLARGHRVNAGEAVGVIAAQSIGEPGTQLTMRTFHIGGAASRASAANNIQVKNSGFVRFHNIKKVDRIDGKSVIISRSSQIAVVDEHGREREQYKLPYGSELSVTDGAAIDAGQIVATWDPHSHPIISEVKGRIRFIDLVDGVSMSRQVDEMTGLSSIVVEDAKRSGATGKELRPMVRLVDAHGDDLCIPNTNIAASYNLPTGAILNLENDAEVGVGDVIARIPQEGSKTRDITGGLPRVADLFEARIPKEAAVLAEITGVVNFGKETKEKRRLVITPPEGEAFEILVPKWRPLNVFEGEQIEKGEVLVDGEPSPHDILRLKGVRALADYIVNEIQDVYRLQGVKINDKHIEVILRQMLRKVMVTMAGDTKLLVGELVEDYQVLEENERLAEDQVPARFTPMLLGITKASLSTESFISAASFQETTRVLTEAAVTGKRDDLRGLKENVIVGRLIPAGTGLAYHNERRRNRQPEPVQELQEAKKPTADDVQSALSEAFKASDASGS</sequence>
<accession>A0ABX3A1W9</accession>
<feature type="binding site" evidence="7">
    <location>
        <position position="88"/>
    </location>
    <ligand>
        <name>Zn(2+)</name>
        <dbReference type="ChEBI" id="CHEBI:29105"/>
        <label>1</label>
    </ligand>
</feature>